<dbReference type="Proteomes" id="UP000035199">
    <property type="component" value="Chromosome"/>
</dbReference>
<evidence type="ECO:0000256" key="1">
    <source>
        <dbReference type="SAM" id="Phobius"/>
    </source>
</evidence>
<sequence length="165" mass="18395">MKTFRGRAYVLWCGCTIGLYFLALLLRTASGLGGWISAILFFFRGPAIFLFIFLAGLVLFFLPPLTSHKIDSRIRQKILMLIGSFHLCILMGFWILPDFDDRPVPVALHPVMGVFTKFFSHDQVASMSYLLSYALVAGGLGILIALAVIGGRVRRQASPEAEVYY</sequence>
<protein>
    <submittedName>
        <fullName evidence="2">Uncharacterized protein</fullName>
    </submittedName>
</protein>
<feature type="transmembrane region" description="Helical" evidence="1">
    <location>
        <begin position="35"/>
        <end position="62"/>
    </location>
</feature>
<keyword evidence="1" id="KW-0472">Membrane</keyword>
<dbReference type="EMBL" id="CP011542">
    <property type="protein sequence ID" value="AKK04880.1"/>
    <property type="molecule type" value="Genomic_DNA"/>
</dbReference>
<feature type="transmembrane region" description="Helical" evidence="1">
    <location>
        <begin position="9"/>
        <end position="29"/>
    </location>
</feature>
<gene>
    <name evidence="2" type="ORF">CMUST_02680</name>
</gene>
<evidence type="ECO:0000313" key="3">
    <source>
        <dbReference type="Proteomes" id="UP000035199"/>
    </source>
</evidence>
<keyword evidence="1" id="KW-1133">Transmembrane helix</keyword>
<evidence type="ECO:0000313" key="2">
    <source>
        <dbReference type="EMBL" id="AKK04880.1"/>
    </source>
</evidence>
<reference evidence="3" key="2">
    <citation type="submission" date="2015-05" db="EMBL/GenBank/DDBJ databases">
        <title>Complete genome sequence of Corynebacterium mustelae DSM 45274, isolated from various tissues of a male ferret with lethal sepsis.</title>
        <authorList>
            <person name="Ruckert C."/>
            <person name="Albersmeier A."/>
            <person name="Winkler A."/>
            <person name="Tauch A."/>
        </authorList>
    </citation>
    <scope>NUCLEOTIDE SEQUENCE [LARGE SCALE GENOMIC DNA]</scope>
    <source>
        <strain evidence="3">DSM 45274</strain>
    </source>
</reference>
<keyword evidence="3" id="KW-1185">Reference proteome</keyword>
<proteinExistence type="predicted"/>
<accession>A0A0G3GWH1</accession>
<dbReference type="AlphaFoldDB" id="A0A0G3GWH1"/>
<dbReference type="PATRIC" id="fig|571915.4.peg.567"/>
<name>A0A0G3GWH1_9CORY</name>
<dbReference type="KEGG" id="cmv:CMUST_02680"/>
<reference evidence="2 3" key="1">
    <citation type="journal article" date="2015" name="Genome Announc.">
        <title>Complete Genome Sequence of the Type Strain Corynebacterium mustelae DSM 45274, Isolated from Various Tissues of a Male Ferret with Lethal Sepsis.</title>
        <authorList>
            <person name="Ruckert C."/>
            <person name="Eimer J."/>
            <person name="Winkler A."/>
            <person name="Tauch A."/>
        </authorList>
    </citation>
    <scope>NUCLEOTIDE SEQUENCE [LARGE SCALE GENOMIC DNA]</scope>
    <source>
        <strain evidence="2 3">DSM 45274</strain>
    </source>
</reference>
<feature type="transmembrane region" description="Helical" evidence="1">
    <location>
        <begin position="130"/>
        <end position="149"/>
    </location>
</feature>
<feature type="transmembrane region" description="Helical" evidence="1">
    <location>
        <begin position="78"/>
        <end position="96"/>
    </location>
</feature>
<keyword evidence="1" id="KW-0812">Transmembrane</keyword>
<organism evidence="2 3">
    <name type="scientific">Corynebacterium mustelae</name>
    <dbReference type="NCBI Taxonomy" id="571915"/>
    <lineage>
        <taxon>Bacteria</taxon>
        <taxon>Bacillati</taxon>
        <taxon>Actinomycetota</taxon>
        <taxon>Actinomycetes</taxon>
        <taxon>Mycobacteriales</taxon>
        <taxon>Corynebacteriaceae</taxon>
        <taxon>Corynebacterium</taxon>
    </lineage>
</organism>